<dbReference type="EMBL" id="SUMD01000002">
    <property type="protein sequence ID" value="TJZ80151.1"/>
    <property type="molecule type" value="Genomic_DNA"/>
</dbReference>
<accession>A0ABY2RP08</accession>
<keyword evidence="1" id="KW-1133">Transmembrane helix</keyword>
<reference evidence="2 3" key="1">
    <citation type="submission" date="2019-04" db="EMBL/GenBank/DDBJ databases">
        <title>Rhodococcus oryzae sp. nov., a novel actinomycete isolated from rhizosphere soil of rice (Oryza sativa L.).</title>
        <authorList>
            <person name="Li C."/>
        </authorList>
    </citation>
    <scope>NUCLEOTIDE SEQUENCE [LARGE SCALE GENOMIC DNA]</scope>
    <source>
        <strain evidence="2 3">NEAU-CX67</strain>
    </source>
</reference>
<feature type="transmembrane region" description="Helical" evidence="1">
    <location>
        <begin position="40"/>
        <end position="60"/>
    </location>
</feature>
<proteinExistence type="predicted"/>
<feature type="transmembrane region" description="Helical" evidence="1">
    <location>
        <begin position="12"/>
        <end position="34"/>
    </location>
</feature>
<comment type="caution">
    <text evidence="2">The sequence shown here is derived from an EMBL/GenBank/DDBJ whole genome shotgun (WGS) entry which is preliminary data.</text>
</comment>
<protein>
    <submittedName>
        <fullName evidence="2">Uncharacterized protein</fullName>
    </submittedName>
</protein>
<evidence type="ECO:0000256" key="1">
    <source>
        <dbReference type="SAM" id="Phobius"/>
    </source>
</evidence>
<dbReference type="RefSeq" id="WP_136907528.1">
    <property type="nucleotide sequence ID" value="NZ_SUMD01000002.1"/>
</dbReference>
<dbReference type="Proteomes" id="UP000305109">
    <property type="component" value="Unassembled WGS sequence"/>
</dbReference>
<evidence type="ECO:0000313" key="3">
    <source>
        <dbReference type="Proteomes" id="UP000305109"/>
    </source>
</evidence>
<keyword evidence="3" id="KW-1185">Reference proteome</keyword>
<sequence length="64" mass="6885">MKNRARRRQQVEMLIGILGFFTVMAFIAAAAGIVRGEAGVTESLVLAGCAVLLGLAVAVWRRVR</sequence>
<organism evidence="2 3">
    <name type="scientific">Rhodococcus oryzae</name>
    <dbReference type="NCBI Taxonomy" id="2571143"/>
    <lineage>
        <taxon>Bacteria</taxon>
        <taxon>Bacillati</taxon>
        <taxon>Actinomycetota</taxon>
        <taxon>Actinomycetes</taxon>
        <taxon>Mycobacteriales</taxon>
        <taxon>Nocardiaceae</taxon>
        <taxon>Rhodococcus</taxon>
    </lineage>
</organism>
<name>A0ABY2RP08_9NOCA</name>
<evidence type="ECO:0000313" key="2">
    <source>
        <dbReference type="EMBL" id="TJZ80151.1"/>
    </source>
</evidence>
<gene>
    <name evidence="2" type="ORF">FCG67_04530</name>
</gene>
<keyword evidence="1" id="KW-0472">Membrane</keyword>
<keyword evidence="1" id="KW-0812">Transmembrane</keyword>